<dbReference type="SUPFAM" id="SSF48452">
    <property type="entry name" value="TPR-like"/>
    <property type="match status" value="1"/>
</dbReference>
<dbReference type="EMBL" id="JACTVJ010000026">
    <property type="protein sequence ID" value="MBC9718445.1"/>
    <property type="molecule type" value="Genomic_DNA"/>
</dbReference>
<dbReference type="Proteomes" id="UP000642284">
    <property type="component" value="Unassembled WGS sequence"/>
</dbReference>
<dbReference type="RefSeq" id="WP_187818876.1">
    <property type="nucleotide sequence ID" value="NZ_JACTVJ010000026.1"/>
</dbReference>
<keyword evidence="2" id="KW-1185">Reference proteome</keyword>
<reference evidence="1 2" key="1">
    <citation type="submission" date="2020-08" db="EMBL/GenBank/DDBJ databases">
        <title>Genemic of Streptomyces polyaspartic.</title>
        <authorList>
            <person name="Liu W."/>
        </authorList>
    </citation>
    <scope>NUCLEOTIDE SEQUENCE [LARGE SCALE GENOMIC DNA]</scope>
    <source>
        <strain evidence="1 2">TRM66268-LWL</strain>
    </source>
</reference>
<accession>A0ABR7SSH0</accession>
<name>A0ABR7SSH0_9ACTN</name>
<sequence length="463" mass="50656">MARERNGKFAALLEEARWSRAQAAAAYNRVAEETLQGEVRENSRIGRSHVSMWVAGVQPKGVAPAILSQALSRRLRREITPEEVGFAVPTSPAQGALDWRVDPLIALNDLGSDVDANRRRLLAGGVYSAAALLLPDECWWTSMAERPATESQASKRVGRADVDTVREITQAFSRLDQRRGGGHGRRAVDEYLKFEVLDFLRGRFANDETRRAMFAASAELAYLSGWMAFDNSEHAVALNRFNVAVKLAARSRSAPLSGHILRAMAHQALDLGFRHEALKIAQASVNGDRYTHATPRERALLGVVHARTLAANGQKQAAARALLLAEDDLSNARDGILEPDRTFFFGEASLAHETACTLRDLGDHQKAVKEFRRSVRTRGPAFRRTHAVTLGYLGATQIAQGAVEEACATWSSVLDAMEDGIYSGRARQAVADMRSLLSPFRKRGVPAVGALDARAASYLAHVQ</sequence>
<comment type="caution">
    <text evidence="1">The sequence shown here is derived from an EMBL/GenBank/DDBJ whole genome shotgun (WGS) entry which is preliminary data.</text>
</comment>
<dbReference type="InterPro" id="IPR011990">
    <property type="entry name" value="TPR-like_helical_dom_sf"/>
</dbReference>
<proteinExistence type="predicted"/>
<evidence type="ECO:0000313" key="1">
    <source>
        <dbReference type="EMBL" id="MBC9718445.1"/>
    </source>
</evidence>
<protein>
    <submittedName>
        <fullName evidence="1">Tat pathway signal protein</fullName>
    </submittedName>
</protein>
<evidence type="ECO:0000313" key="2">
    <source>
        <dbReference type="Proteomes" id="UP000642284"/>
    </source>
</evidence>
<organism evidence="1 2">
    <name type="scientific">Streptomyces polyasparticus</name>
    <dbReference type="NCBI Taxonomy" id="2767826"/>
    <lineage>
        <taxon>Bacteria</taxon>
        <taxon>Bacillati</taxon>
        <taxon>Actinomycetota</taxon>
        <taxon>Actinomycetes</taxon>
        <taxon>Kitasatosporales</taxon>
        <taxon>Streptomycetaceae</taxon>
        <taxon>Streptomyces</taxon>
    </lineage>
</organism>
<gene>
    <name evidence="1" type="ORF">H9Y04_38570</name>
</gene>
<dbReference type="Gene3D" id="1.25.40.10">
    <property type="entry name" value="Tetratricopeptide repeat domain"/>
    <property type="match status" value="1"/>
</dbReference>